<keyword evidence="11" id="KW-1185">Reference proteome</keyword>
<reference evidence="10 11" key="1">
    <citation type="submission" date="2018-06" db="EMBL/GenBank/DDBJ databases">
        <authorList>
            <consortium name="Pathogen Informatics"/>
            <person name="Doyle S."/>
        </authorList>
    </citation>
    <scope>NUCLEOTIDE SEQUENCE [LARGE SCALE GENOMIC DNA]</scope>
    <source>
        <strain evidence="10 11">NCTC13337</strain>
    </source>
</reference>
<feature type="transmembrane region" description="Helical" evidence="8">
    <location>
        <begin position="335"/>
        <end position="355"/>
    </location>
</feature>
<feature type="transmembrane region" description="Helical" evidence="8">
    <location>
        <begin position="134"/>
        <end position="152"/>
    </location>
</feature>
<dbReference type="GO" id="GO:0008137">
    <property type="term" value="F:NADH dehydrogenase (ubiquinone) activity"/>
    <property type="evidence" value="ECO:0007669"/>
    <property type="project" value="InterPro"/>
</dbReference>
<feature type="transmembrane region" description="Helical" evidence="8">
    <location>
        <begin position="453"/>
        <end position="470"/>
    </location>
</feature>
<feature type="domain" description="NADH:quinone oxidoreductase/Mrp antiporter transmembrane" evidence="9">
    <location>
        <begin position="130"/>
        <end position="419"/>
    </location>
</feature>
<dbReference type="EMBL" id="UHIC01000001">
    <property type="protein sequence ID" value="SUO94510.1"/>
    <property type="molecule type" value="Genomic_DNA"/>
</dbReference>
<dbReference type="InterPro" id="IPR003918">
    <property type="entry name" value="NADH_UbQ_OxRdtase"/>
</dbReference>
<keyword evidence="4 7" id="KW-0812">Transmembrane</keyword>
<feature type="transmembrane region" description="Helical" evidence="8">
    <location>
        <begin position="110"/>
        <end position="128"/>
    </location>
</feature>
<evidence type="ECO:0000256" key="5">
    <source>
        <dbReference type="ARBA" id="ARBA00022989"/>
    </source>
</evidence>
<proteinExistence type="inferred from homology"/>
<feature type="transmembrane region" description="Helical" evidence="8">
    <location>
        <begin position="271"/>
        <end position="293"/>
    </location>
</feature>
<evidence type="ECO:0000259" key="9">
    <source>
        <dbReference type="Pfam" id="PF00361"/>
    </source>
</evidence>
<name>A0A380MPH0_9GAMM</name>
<keyword evidence="5 8" id="KW-1133">Transmembrane helix</keyword>
<evidence type="ECO:0000256" key="7">
    <source>
        <dbReference type="RuleBase" id="RU000320"/>
    </source>
</evidence>
<evidence type="ECO:0000256" key="3">
    <source>
        <dbReference type="ARBA" id="ARBA00022475"/>
    </source>
</evidence>
<dbReference type="AlphaFoldDB" id="A0A380MPH0"/>
<comment type="subcellular location">
    <subcellularLocation>
        <location evidence="1">Cell membrane</location>
        <topology evidence="1">Multi-pass membrane protein</topology>
    </subcellularLocation>
    <subcellularLocation>
        <location evidence="7">Membrane</location>
        <topology evidence="7">Multi-pass membrane protein</topology>
    </subcellularLocation>
</comment>
<dbReference type="PANTHER" id="PTHR42703:SF1">
    <property type="entry name" value="NA(+)_H(+) ANTIPORTER SUBUNIT D1"/>
    <property type="match status" value="1"/>
</dbReference>
<evidence type="ECO:0000256" key="8">
    <source>
        <dbReference type="SAM" id="Phobius"/>
    </source>
</evidence>
<feature type="transmembrane region" description="Helical" evidence="8">
    <location>
        <begin position="241"/>
        <end position="259"/>
    </location>
</feature>
<feature type="transmembrane region" description="Helical" evidence="8">
    <location>
        <begin position="164"/>
        <end position="186"/>
    </location>
</feature>
<dbReference type="Pfam" id="PF00361">
    <property type="entry name" value="Proton_antipo_M"/>
    <property type="match status" value="1"/>
</dbReference>
<dbReference type="InterPro" id="IPR001750">
    <property type="entry name" value="ND/Mrp_TM"/>
</dbReference>
<feature type="transmembrane region" description="Helical" evidence="8">
    <location>
        <begin position="32"/>
        <end position="54"/>
    </location>
</feature>
<keyword evidence="6 8" id="KW-0472">Membrane</keyword>
<evidence type="ECO:0000256" key="4">
    <source>
        <dbReference type="ARBA" id="ARBA00022692"/>
    </source>
</evidence>
<comment type="similarity">
    <text evidence="2">Belongs to the CPA3 antiporters (TC 2.A.63) subunit D family.</text>
</comment>
<dbReference type="InterPro" id="IPR050586">
    <property type="entry name" value="CPA3_Na-H_Antiporter_D"/>
</dbReference>
<evidence type="ECO:0000313" key="11">
    <source>
        <dbReference type="Proteomes" id="UP000254601"/>
    </source>
</evidence>
<dbReference type="OrthoDB" id="9768329at2"/>
<accession>A0A380MPH0</accession>
<feature type="transmembrane region" description="Helical" evidence="8">
    <location>
        <begin position="206"/>
        <end position="229"/>
    </location>
</feature>
<dbReference type="Proteomes" id="UP000254601">
    <property type="component" value="Unassembled WGS sequence"/>
</dbReference>
<feature type="transmembrane region" description="Helical" evidence="8">
    <location>
        <begin position="367"/>
        <end position="387"/>
    </location>
</feature>
<dbReference type="PANTHER" id="PTHR42703">
    <property type="entry name" value="NADH DEHYDROGENASE"/>
    <property type="match status" value="1"/>
</dbReference>
<dbReference type="GO" id="GO:0042773">
    <property type="term" value="P:ATP synthesis coupled electron transport"/>
    <property type="evidence" value="ECO:0007669"/>
    <property type="project" value="InterPro"/>
</dbReference>
<protein>
    <submittedName>
        <fullName evidence="10">Multiple resistance and pH homeostasis protein D</fullName>
    </submittedName>
</protein>
<organism evidence="10 11">
    <name type="scientific">Suttonella ornithocola</name>
    <dbReference type="NCBI Taxonomy" id="279832"/>
    <lineage>
        <taxon>Bacteria</taxon>
        <taxon>Pseudomonadati</taxon>
        <taxon>Pseudomonadota</taxon>
        <taxon>Gammaproteobacteria</taxon>
        <taxon>Cardiobacteriales</taxon>
        <taxon>Cardiobacteriaceae</taxon>
        <taxon>Suttonella</taxon>
    </lineage>
</organism>
<dbReference type="PRINTS" id="PR01437">
    <property type="entry name" value="NUOXDRDTASE4"/>
</dbReference>
<sequence>MLINWLPALPVVLPLFVAAILVVCYQHPRVQAWIAGIAGGMFFVIAVVIFHYVLQGAVLTSSFGGWSAPFGVVFSIDRLSAIMLLVTAIMTLLTLLYGLSSIDSGSRHPLTLPLMFGLITGVQGAFITADIFNWYVWFEVMLICSLGLLAIGRRGAQLDAAFKYLALNIFGTLLMLFAVAMIYGATGQLNFAALRASYAMWSESTRIWLLSLLALGFLVKSGAFPVFAWLPASYHTLPAPLLALFAALLTKVGIYAILRSYGDIFIPTPEILLSALGWLAVATMLFGVLGATYHWDMRRIFGFLIISTVGNILLAVALGSANGNIAAIFYMLQDILVKANLFFMAGLIASLAGSYDLRQIGGLYNTAPWLAILFAIPALSMIGIPPFSGFWAKILVLQESIAQGRVIWAAAIIVVSVLTMYAMMKIWFGAFAKPHPSVDKQIWYPNAIKGQSFAVLSIVILAALTLYISFVPQRLYQYVSSSVEQMEHGQ</sequence>
<feature type="transmembrane region" description="Helical" evidence="8">
    <location>
        <begin position="407"/>
        <end position="432"/>
    </location>
</feature>
<evidence type="ECO:0000256" key="6">
    <source>
        <dbReference type="ARBA" id="ARBA00023136"/>
    </source>
</evidence>
<gene>
    <name evidence="10" type="primary">mrpD</name>
    <name evidence="10" type="ORF">NCTC13337_00786</name>
</gene>
<evidence type="ECO:0000256" key="2">
    <source>
        <dbReference type="ARBA" id="ARBA00005346"/>
    </source>
</evidence>
<evidence type="ECO:0000313" key="10">
    <source>
        <dbReference type="EMBL" id="SUO94510.1"/>
    </source>
</evidence>
<feature type="transmembrane region" description="Helical" evidence="8">
    <location>
        <begin position="6"/>
        <end position="25"/>
    </location>
</feature>
<evidence type="ECO:0000256" key="1">
    <source>
        <dbReference type="ARBA" id="ARBA00004651"/>
    </source>
</evidence>
<keyword evidence="3" id="KW-1003">Cell membrane</keyword>
<dbReference type="GO" id="GO:0005886">
    <property type="term" value="C:plasma membrane"/>
    <property type="evidence" value="ECO:0007669"/>
    <property type="project" value="UniProtKB-SubCell"/>
</dbReference>
<feature type="transmembrane region" description="Helical" evidence="8">
    <location>
        <begin position="300"/>
        <end position="329"/>
    </location>
</feature>
<feature type="transmembrane region" description="Helical" evidence="8">
    <location>
        <begin position="79"/>
        <end position="98"/>
    </location>
</feature>
<dbReference type="RefSeq" id="WP_072575757.1">
    <property type="nucleotide sequence ID" value="NZ_LWHB01000024.1"/>
</dbReference>